<dbReference type="RefSeq" id="WP_343165040.1">
    <property type="nucleotide sequence ID" value="NZ_JBHRSV010000002.1"/>
</dbReference>
<comment type="caution">
    <text evidence="2">The sequence shown here is derived from an EMBL/GenBank/DDBJ whole genome shotgun (WGS) entry which is preliminary data.</text>
</comment>
<dbReference type="InterPro" id="IPR023614">
    <property type="entry name" value="Porin_dom_sf"/>
</dbReference>
<name>A0ABV6ZV89_9PROT</name>
<sequence length="374" mass="40541">MTRQLACLAALLSVSAAPALAQDDSGFEIGLRGRLFLDIARIDENFTGLNDDYSDSQVRTARIGVEGRWRDWSYVAEADFAGDSVVLKDVFAQWTNNGFAVRFGHFKTPNSIEQITSSRYTTFMERAQPVDAFRYGRRVGVTFARSGTNYSLTGGVFGGSLGDDSTGFHMSDSMTVAGRATFLPVQSEDRLVHLGVHARYYDEGDDGSESLRQRARPGVRMADRYVVANPAGETATLLGVEAAWIEGPFHALVEAAVEDAEGSEAVNSAALTAGWFITGEQRAYRASTGEFRRTAPARPVTEGGTGAWELAFRADRFDAGADGTQTAIGLALNWYPAETVRVMVNAIHAEADGAGARFGEGEMNAIQARFQIDW</sequence>
<organism evidence="2 3">
    <name type="scientific">Hyphobacterium vulgare</name>
    <dbReference type="NCBI Taxonomy" id="1736751"/>
    <lineage>
        <taxon>Bacteria</taxon>
        <taxon>Pseudomonadati</taxon>
        <taxon>Pseudomonadota</taxon>
        <taxon>Alphaproteobacteria</taxon>
        <taxon>Maricaulales</taxon>
        <taxon>Maricaulaceae</taxon>
        <taxon>Hyphobacterium</taxon>
    </lineage>
</organism>
<proteinExistence type="predicted"/>
<dbReference type="Proteomes" id="UP001595379">
    <property type="component" value="Unassembled WGS sequence"/>
</dbReference>
<keyword evidence="3" id="KW-1185">Reference proteome</keyword>
<protein>
    <submittedName>
        <fullName evidence="2">OprO/OprP family phosphate-selective porin</fullName>
    </submittedName>
</protein>
<feature type="chain" id="PRO_5046476891" evidence="1">
    <location>
        <begin position="22"/>
        <end position="374"/>
    </location>
</feature>
<dbReference type="InterPro" id="IPR010870">
    <property type="entry name" value="Porin_O/P"/>
</dbReference>
<gene>
    <name evidence="2" type="ORF">ACFOOR_04375</name>
</gene>
<feature type="signal peptide" evidence="1">
    <location>
        <begin position="1"/>
        <end position="21"/>
    </location>
</feature>
<dbReference type="Gene3D" id="2.40.160.10">
    <property type="entry name" value="Porin"/>
    <property type="match status" value="1"/>
</dbReference>
<dbReference type="SUPFAM" id="SSF56935">
    <property type="entry name" value="Porins"/>
    <property type="match status" value="1"/>
</dbReference>
<evidence type="ECO:0000313" key="3">
    <source>
        <dbReference type="Proteomes" id="UP001595379"/>
    </source>
</evidence>
<accession>A0ABV6ZV89</accession>
<dbReference type="EMBL" id="JBHRSV010000002">
    <property type="protein sequence ID" value="MFC2925335.1"/>
    <property type="molecule type" value="Genomic_DNA"/>
</dbReference>
<evidence type="ECO:0000256" key="1">
    <source>
        <dbReference type="SAM" id="SignalP"/>
    </source>
</evidence>
<evidence type="ECO:0000313" key="2">
    <source>
        <dbReference type="EMBL" id="MFC2925335.1"/>
    </source>
</evidence>
<reference evidence="3" key="1">
    <citation type="journal article" date="2019" name="Int. J. Syst. Evol. Microbiol.">
        <title>The Global Catalogue of Microorganisms (GCM) 10K type strain sequencing project: providing services to taxonomists for standard genome sequencing and annotation.</title>
        <authorList>
            <consortium name="The Broad Institute Genomics Platform"/>
            <consortium name="The Broad Institute Genome Sequencing Center for Infectious Disease"/>
            <person name="Wu L."/>
            <person name="Ma J."/>
        </authorList>
    </citation>
    <scope>NUCLEOTIDE SEQUENCE [LARGE SCALE GENOMIC DNA]</scope>
    <source>
        <strain evidence="3">KCTC 52487</strain>
    </source>
</reference>
<keyword evidence="1" id="KW-0732">Signal</keyword>
<dbReference type="Pfam" id="PF07396">
    <property type="entry name" value="Porin_O_P"/>
    <property type="match status" value="1"/>
</dbReference>